<feature type="domain" description="YhdP central" evidence="2">
    <location>
        <begin position="311"/>
        <end position="709"/>
    </location>
</feature>
<evidence type="ECO:0000259" key="2">
    <source>
        <dbReference type="Pfam" id="PF13116"/>
    </source>
</evidence>
<protein>
    <recommendedName>
        <fullName evidence="2">YhdP central domain-containing protein</fullName>
    </recommendedName>
</protein>
<organism evidence="3 4">
    <name type="scientific">Ehrlichia chaffeensis (strain ATCC CRL-10679 / Arkansas)</name>
    <dbReference type="NCBI Taxonomy" id="205920"/>
    <lineage>
        <taxon>Bacteria</taxon>
        <taxon>Pseudomonadati</taxon>
        <taxon>Pseudomonadota</taxon>
        <taxon>Alphaproteobacteria</taxon>
        <taxon>Rickettsiales</taxon>
        <taxon>Anaplasmataceae</taxon>
        <taxon>Ehrlichia</taxon>
    </lineage>
</organism>
<dbReference type="EMBL" id="CP000236">
    <property type="protein sequence ID" value="ABD45203.1"/>
    <property type="molecule type" value="Genomic_DNA"/>
</dbReference>
<accession>Q2GHJ8</accession>
<dbReference type="STRING" id="205920.ECH_0264"/>
<dbReference type="OrthoDB" id="7161641at2"/>
<proteinExistence type="predicted"/>
<dbReference type="AlphaFoldDB" id="Q2GHJ8"/>
<sequence>MLKKKKFIRLFFILMISIVCSVSYLYVRDRDVIEINAKFLNFYVKHKLATVFPGSEIDIGSTTLTWQNKSENFILSSQNLTIKSPKLGANITIPKFLLYSRVGILFLWGNCDFSYIDIPKIRIEFYDIQKKVGINLVENSVKILKDMLLKAIKLDIPVFISNAILAKHGKEDLMIKQLSVKMNKGYDKNTIDFNVENDNSFISMTVHEHYKGIMSFEISYGNFNTKVLGYLGNLNAKLPLYDNLNFSGDIVLRIDEHDEITYGDVNIQRIKGVVPCVSSRKCYIHDFRTRLVYQNDILSVKNFFLLLDQSKIVATGMIDNENVDLTFNFDVIFPKTLCDYWFVNLYPDLNRWYCTNVTDGKITDLKLQIKGKRDGMFIYNDLSNYNVSANIENVSIKFNHNFDPVRIVHGKLYLRDNQFIITSDNSDFKGVVIQDGILKIDNLKDENAVMTISGSSVGDVKQLYKAVNKDEFILLDNNKIFGKSHTNFDFKIFNLLNDDIVDYVSYIHAQIESFKAGSILNTFDVYDAKVDVTLHDNDVNINTQGYMNGFPMSLKVDRNLQDNYKFHYEFAGYISADNIKELGIFEYGDCSGVMKSNLQWDINANNTVITGDVDLSQLKIHFDGLTHNNFDSVVKFSASFQDKKEIKIDSASIVGKGVDIELSGKTGANLELLLNKVKLKDTDITAELKRSNDSITVKVFGESLDLSTVDFSEMMKGESPMQQTKIDVNVSRVMMKNNVVANNVDFKLSCYDTVCNEIKLTGNFLDNSNFSLEYGPIGLEINTDNAGELLRAIDILKVVDKGKLSFYMYPVKAGEITSGMFSLTNFHLVNASILAQILTLSSLKGVVNTLNGKGIYFNALNAPFTYQDNLISIDESWIEGSELGISLGGEIDLNTKMFNIKGQIIPAYVINKIIWQTPIIGKLLTGGQSRGVIAIDYKVKGTDKDHDLSVNLMSILTPNLLKRVLKIFDSKLLKKEHVKKRSSVNKVNNQVRMVS</sequence>
<feature type="transmembrane region" description="Helical" evidence="1">
    <location>
        <begin position="7"/>
        <end position="27"/>
    </location>
</feature>
<dbReference type="InterPro" id="IPR025263">
    <property type="entry name" value="YhdP_central"/>
</dbReference>
<dbReference type="KEGG" id="ech:ECH_0264"/>
<dbReference type="Pfam" id="PF13116">
    <property type="entry name" value="YhdP"/>
    <property type="match status" value="1"/>
</dbReference>
<dbReference type="Proteomes" id="UP000008320">
    <property type="component" value="Chromosome"/>
</dbReference>
<evidence type="ECO:0000313" key="3">
    <source>
        <dbReference type="EMBL" id="ABD45203.1"/>
    </source>
</evidence>
<evidence type="ECO:0000256" key="1">
    <source>
        <dbReference type="SAM" id="Phobius"/>
    </source>
</evidence>
<dbReference type="HOGENOM" id="CLU_300490_0_0_5"/>
<keyword evidence="1" id="KW-1133">Transmembrane helix</keyword>
<evidence type="ECO:0000313" key="4">
    <source>
        <dbReference type="Proteomes" id="UP000008320"/>
    </source>
</evidence>
<keyword evidence="1" id="KW-0812">Transmembrane</keyword>
<name>Q2GHJ8_EHRCR</name>
<dbReference type="RefSeq" id="WP_006010279.1">
    <property type="nucleotide sequence ID" value="NC_007799.1"/>
</dbReference>
<keyword evidence="1" id="KW-0472">Membrane</keyword>
<gene>
    <name evidence="3" type="ordered locus">ECH_0264</name>
</gene>
<keyword evidence="4" id="KW-1185">Reference proteome</keyword>
<reference evidence="3 4" key="1">
    <citation type="journal article" date="2006" name="PLoS Genet.">
        <title>Comparative genomics of emerging human ehrlichiosis agents.</title>
        <authorList>
            <person name="Dunning Hotopp J.C."/>
            <person name="Lin M."/>
            <person name="Madupu R."/>
            <person name="Crabtree J."/>
            <person name="Angiuoli S.V."/>
            <person name="Eisen J.A."/>
            <person name="Seshadri R."/>
            <person name="Ren Q."/>
            <person name="Wu M."/>
            <person name="Utterback T.R."/>
            <person name="Smith S."/>
            <person name="Lewis M."/>
            <person name="Khouri H."/>
            <person name="Zhang C."/>
            <person name="Niu H."/>
            <person name="Lin Q."/>
            <person name="Ohashi N."/>
            <person name="Zhi N."/>
            <person name="Nelson W."/>
            <person name="Brinkac L.M."/>
            <person name="Dodson R.J."/>
            <person name="Rosovitz M.J."/>
            <person name="Sundaram J."/>
            <person name="Daugherty S.C."/>
            <person name="Davidsen T."/>
            <person name="Durkin A.S."/>
            <person name="Gwinn M."/>
            <person name="Haft D.H."/>
            <person name="Selengut J.D."/>
            <person name="Sullivan S.A."/>
            <person name="Zafar N."/>
            <person name="Zhou L."/>
            <person name="Benahmed F."/>
            <person name="Forberger H."/>
            <person name="Halpin R."/>
            <person name="Mulligan S."/>
            <person name="Robinson J."/>
            <person name="White O."/>
            <person name="Rikihisa Y."/>
            <person name="Tettelin H."/>
        </authorList>
    </citation>
    <scope>NUCLEOTIDE SEQUENCE [LARGE SCALE GENOMIC DNA]</scope>
    <source>
        <strain evidence="4">ATCC CRL-10679 / Arkansas</strain>
    </source>
</reference>
<dbReference type="eggNOG" id="COG3164">
    <property type="taxonomic scope" value="Bacteria"/>
</dbReference>